<reference evidence="2" key="2">
    <citation type="submission" date="2017-06" db="EMBL/GenBank/DDBJ databases">
        <authorList>
            <person name="Kim H.J."/>
            <person name="Triplett B.A."/>
        </authorList>
    </citation>
    <scope>NUCLEOTIDE SEQUENCE [LARGE SCALE GENOMIC DNA]</scope>
    <source>
        <strain evidence="2">Kingella_eburonensis</strain>
    </source>
</reference>
<sequence length="109" mass="12842">MKEWLIGLTALVLIAVAYIHIPMEWRRQKDIEMGNKIIANIEQFQQKNGRLPANTEAELLPLGFHHNQQGWQPNFVPVGNNQYEIRFQDGYTPPFLTWRNREEGWVLVK</sequence>
<organism evidence="1">
    <name type="scientific">Kingella negevensis</name>
    <dbReference type="NCBI Taxonomy" id="1522312"/>
    <lineage>
        <taxon>Bacteria</taxon>
        <taxon>Pseudomonadati</taxon>
        <taxon>Pseudomonadota</taxon>
        <taxon>Betaproteobacteria</taxon>
        <taxon>Neisseriales</taxon>
        <taxon>Neisseriaceae</taxon>
        <taxon>Kingella</taxon>
    </lineage>
</organism>
<evidence type="ECO:0000313" key="1">
    <source>
        <dbReference type="EMBL" id="SMQ12154.1"/>
    </source>
</evidence>
<dbReference type="RefSeq" id="WP_095062333.1">
    <property type="nucleotide sequence ID" value="NZ_CP123447.1"/>
</dbReference>
<dbReference type="AlphaFoldDB" id="A0A238HFD0"/>
<dbReference type="EMBL" id="FXUV01000016">
    <property type="protein sequence ID" value="SMQ12154.1"/>
    <property type="molecule type" value="Genomic_DNA"/>
</dbReference>
<dbReference type="Proteomes" id="UP000215450">
    <property type="component" value="Unassembled WGS sequence"/>
</dbReference>
<accession>A0A238HFD0</accession>
<dbReference type="STRING" id="1522312.GCA_900177895_01499"/>
<reference evidence="1" key="1">
    <citation type="submission" date="2017-05" db="EMBL/GenBank/DDBJ databases">
        <authorList>
            <person name="Song R."/>
            <person name="Chenine A.L."/>
            <person name="Ruprecht R.M."/>
        </authorList>
    </citation>
    <scope>NUCLEOTIDE SEQUENCE</scope>
    <source>
        <strain evidence="1">Kingella_eburonensis</strain>
    </source>
</reference>
<proteinExistence type="predicted"/>
<evidence type="ECO:0000313" key="2">
    <source>
        <dbReference type="EMBL" id="SNB63606.1"/>
    </source>
</evidence>
<dbReference type="OrthoDB" id="8612030at2"/>
<reference evidence="3" key="3">
    <citation type="submission" date="2017-06" db="EMBL/GenBank/DDBJ databases">
        <authorList>
            <person name="Laurent S."/>
        </authorList>
    </citation>
    <scope>NUCLEOTIDE SEQUENCE [LARGE SCALE GENOMIC DNA]</scope>
</reference>
<keyword evidence="3" id="KW-1185">Reference proteome</keyword>
<protein>
    <recommendedName>
        <fullName evidence="4">Type II secretion system protein G</fullName>
    </recommendedName>
</protein>
<dbReference type="EMBL" id="FXUV02000018">
    <property type="protein sequence ID" value="SNB63606.1"/>
    <property type="molecule type" value="Genomic_DNA"/>
</dbReference>
<name>A0A238HFD0_9NEIS</name>
<evidence type="ECO:0008006" key="4">
    <source>
        <dbReference type="Google" id="ProtNLM"/>
    </source>
</evidence>
<evidence type="ECO:0000313" key="3">
    <source>
        <dbReference type="Proteomes" id="UP000215450"/>
    </source>
</evidence>
<gene>
    <name evidence="2" type="ORF">KEBURONENSIS_01088</name>
    <name evidence="1" type="ORF">KEBURONENSIS_01164</name>
</gene>